<comment type="similarity">
    <text evidence="1">Belongs to the glycosyltransferase 2 family.</text>
</comment>
<dbReference type="GO" id="GO:0016757">
    <property type="term" value="F:glycosyltransferase activity"/>
    <property type="evidence" value="ECO:0007669"/>
    <property type="project" value="UniProtKB-KW"/>
</dbReference>
<evidence type="ECO:0000313" key="5">
    <source>
        <dbReference type="EMBL" id="GFM38448.1"/>
    </source>
</evidence>
<dbReference type="RefSeq" id="WP_174411054.1">
    <property type="nucleotide sequence ID" value="NZ_BLVP01000036.1"/>
</dbReference>
<reference evidence="5 6" key="1">
    <citation type="submission" date="2020-05" db="EMBL/GenBank/DDBJ databases">
        <title>Draft genome sequence of Desulfovibrio psychrotolerans JS1T.</title>
        <authorList>
            <person name="Ueno A."/>
            <person name="Tamazawa S."/>
            <person name="Tamamura S."/>
            <person name="Murakami T."/>
            <person name="Kiyama T."/>
            <person name="Inomata H."/>
            <person name="Amano Y."/>
            <person name="Miyakawa K."/>
            <person name="Tamaki H."/>
            <person name="Naganuma T."/>
            <person name="Kaneko K."/>
        </authorList>
    </citation>
    <scope>NUCLEOTIDE SEQUENCE [LARGE SCALE GENOMIC DNA]</scope>
    <source>
        <strain evidence="5 6">JS1</strain>
    </source>
</reference>
<dbReference type="Gene3D" id="1.25.40.10">
    <property type="entry name" value="Tetratricopeptide repeat domain"/>
    <property type="match status" value="1"/>
</dbReference>
<feature type="domain" description="Glycosyltransferase 2-like" evidence="4">
    <location>
        <begin position="272"/>
        <end position="448"/>
    </location>
</feature>
<proteinExistence type="inferred from homology"/>
<evidence type="ECO:0000256" key="3">
    <source>
        <dbReference type="ARBA" id="ARBA00022679"/>
    </source>
</evidence>
<dbReference type="AlphaFoldDB" id="A0A7J0BXM3"/>
<evidence type="ECO:0000259" key="4">
    <source>
        <dbReference type="Pfam" id="PF00535"/>
    </source>
</evidence>
<protein>
    <submittedName>
        <fullName evidence="5">Glycosyl transferase family 2</fullName>
    </submittedName>
</protein>
<dbReference type="SUPFAM" id="SSF48452">
    <property type="entry name" value="TPR-like"/>
    <property type="match status" value="1"/>
</dbReference>
<dbReference type="PANTHER" id="PTHR43179:SF12">
    <property type="entry name" value="GALACTOFURANOSYLTRANSFERASE GLFT2"/>
    <property type="match status" value="1"/>
</dbReference>
<dbReference type="Pfam" id="PF00535">
    <property type="entry name" value="Glycos_transf_2"/>
    <property type="match status" value="1"/>
</dbReference>
<keyword evidence="6" id="KW-1185">Reference proteome</keyword>
<dbReference type="InterPro" id="IPR011990">
    <property type="entry name" value="TPR-like_helical_dom_sf"/>
</dbReference>
<keyword evidence="2" id="KW-0328">Glycosyltransferase</keyword>
<dbReference type="Proteomes" id="UP000503820">
    <property type="component" value="Unassembled WGS sequence"/>
</dbReference>
<evidence type="ECO:0000256" key="2">
    <source>
        <dbReference type="ARBA" id="ARBA00022676"/>
    </source>
</evidence>
<comment type="caution">
    <text evidence="5">The sequence shown here is derived from an EMBL/GenBank/DDBJ whole genome shotgun (WGS) entry which is preliminary data.</text>
</comment>
<dbReference type="PANTHER" id="PTHR43179">
    <property type="entry name" value="RHAMNOSYLTRANSFERASE WBBL"/>
    <property type="match status" value="1"/>
</dbReference>
<name>A0A7J0BXM3_9BACT</name>
<organism evidence="5 6">
    <name type="scientific">Desulfovibrio psychrotolerans</name>
    <dbReference type="NCBI Taxonomy" id="415242"/>
    <lineage>
        <taxon>Bacteria</taxon>
        <taxon>Pseudomonadati</taxon>
        <taxon>Thermodesulfobacteriota</taxon>
        <taxon>Desulfovibrionia</taxon>
        <taxon>Desulfovibrionales</taxon>
        <taxon>Desulfovibrionaceae</taxon>
        <taxon>Desulfovibrio</taxon>
    </lineage>
</organism>
<evidence type="ECO:0000256" key="1">
    <source>
        <dbReference type="ARBA" id="ARBA00006739"/>
    </source>
</evidence>
<dbReference type="InterPro" id="IPR001173">
    <property type="entry name" value="Glyco_trans_2-like"/>
</dbReference>
<dbReference type="InterPro" id="IPR029044">
    <property type="entry name" value="Nucleotide-diphossugar_trans"/>
</dbReference>
<accession>A0A7J0BXM3</accession>
<sequence length="541" mass="61570">MIPVMSHPLTGLANELAFITLEEACRHLDNYLGNFVLDDVAGIVYANRFLGAPDLETVPRAVHDLYYCLNRVLEHAPHGVQVLEALNSMSPQPERAERIAFLQRLSPDPHLKEKIVKHIRQDDFEKAQRLLHQQLSELPACLWAAAQLLQDDADHGRHPGPWQSMFKCPAKIRPLWDRMLFHHYAALGLHEDALRLWEQMDEAHSGPYSLNLAAEMYRALGDRGKASALYMQSIKQDPRQTVLRYRLEELANPFTADHSLPERRSVNIYLYSWNKADFLEKTLRGLAATHIGNARIRLLLNGCTDDSLNRAERIRDEYFKENMKIISLPVNIGAPAARNWLIALPETREADYTAFLDDDVDVEEHWLAKLLTVLEANPGAGVAGCKVVYPGTPRRLQYLYRTPSVVRDDLFRISFEAPSVRNDTGLYDFVRSTANVMGCCHLFRRQALLDCPTFDICFSPSQMDDIAHDFDLLLKGHGIIYCGLASCVHHQNTGTAFFRTRKLSQHGNIAGNDVKFFYKFWENRNELRSLMNVRQPASGGA</sequence>
<gene>
    <name evidence="5" type="ORF">DSM19430T_31320</name>
</gene>
<dbReference type="Gene3D" id="3.90.550.10">
    <property type="entry name" value="Spore Coat Polysaccharide Biosynthesis Protein SpsA, Chain A"/>
    <property type="match status" value="1"/>
</dbReference>
<dbReference type="EMBL" id="BLVP01000036">
    <property type="protein sequence ID" value="GFM38448.1"/>
    <property type="molecule type" value="Genomic_DNA"/>
</dbReference>
<keyword evidence="3 5" id="KW-0808">Transferase</keyword>
<evidence type="ECO:0000313" key="6">
    <source>
        <dbReference type="Proteomes" id="UP000503820"/>
    </source>
</evidence>
<dbReference type="SUPFAM" id="SSF53448">
    <property type="entry name" value="Nucleotide-diphospho-sugar transferases"/>
    <property type="match status" value="1"/>
</dbReference>